<accession>A0A4Y7SZW9</accession>
<comment type="caution">
    <text evidence="2">The sequence shown here is derived from an EMBL/GenBank/DDBJ whole genome shotgun (WGS) entry which is preliminary data.</text>
</comment>
<evidence type="ECO:0000313" key="2">
    <source>
        <dbReference type="EMBL" id="TEB27188.1"/>
    </source>
</evidence>
<dbReference type="Proteomes" id="UP000298030">
    <property type="component" value="Unassembled WGS sequence"/>
</dbReference>
<protein>
    <submittedName>
        <fullName evidence="2">Uncharacterized protein</fullName>
    </submittedName>
</protein>
<dbReference type="AlphaFoldDB" id="A0A4Y7SZW9"/>
<feature type="region of interest" description="Disordered" evidence="1">
    <location>
        <begin position="1"/>
        <end position="31"/>
    </location>
</feature>
<gene>
    <name evidence="2" type="ORF">FA13DRAFT_1794998</name>
</gene>
<evidence type="ECO:0000313" key="3">
    <source>
        <dbReference type="Proteomes" id="UP000298030"/>
    </source>
</evidence>
<organism evidence="2 3">
    <name type="scientific">Coprinellus micaceus</name>
    <name type="common">Glistening ink-cap mushroom</name>
    <name type="synonym">Coprinus micaceus</name>
    <dbReference type="NCBI Taxonomy" id="71717"/>
    <lineage>
        <taxon>Eukaryota</taxon>
        <taxon>Fungi</taxon>
        <taxon>Dikarya</taxon>
        <taxon>Basidiomycota</taxon>
        <taxon>Agaricomycotina</taxon>
        <taxon>Agaricomycetes</taxon>
        <taxon>Agaricomycetidae</taxon>
        <taxon>Agaricales</taxon>
        <taxon>Agaricineae</taxon>
        <taxon>Psathyrellaceae</taxon>
        <taxon>Coprinellus</taxon>
    </lineage>
</organism>
<dbReference type="OrthoDB" id="3268696at2759"/>
<keyword evidence="3" id="KW-1185">Reference proteome</keyword>
<feature type="compositionally biased region" description="Polar residues" evidence="1">
    <location>
        <begin position="18"/>
        <end position="28"/>
    </location>
</feature>
<reference evidence="2 3" key="1">
    <citation type="journal article" date="2019" name="Nat. Ecol. Evol.">
        <title>Megaphylogeny resolves global patterns of mushroom evolution.</title>
        <authorList>
            <person name="Varga T."/>
            <person name="Krizsan K."/>
            <person name="Foldi C."/>
            <person name="Dima B."/>
            <person name="Sanchez-Garcia M."/>
            <person name="Sanchez-Ramirez S."/>
            <person name="Szollosi G.J."/>
            <person name="Szarkandi J.G."/>
            <person name="Papp V."/>
            <person name="Albert L."/>
            <person name="Andreopoulos W."/>
            <person name="Angelini C."/>
            <person name="Antonin V."/>
            <person name="Barry K.W."/>
            <person name="Bougher N.L."/>
            <person name="Buchanan P."/>
            <person name="Buyck B."/>
            <person name="Bense V."/>
            <person name="Catcheside P."/>
            <person name="Chovatia M."/>
            <person name="Cooper J."/>
            <person name="Damon W."/>
            <person name="Desjardin D."/>
            <person name="Finy P."/>
            <person name="Geml J."/>
            <person name="Haridas S."/>
            <person name="Hughes K."/>
            <person name="Justo A."/>
            <person name="Karasinski D."/>
            <person name="Kautmanova I."/>
            <person name="Kiss B."/>
            <person name="Kocsube S."/>
            <person name="Kotiranta H."/>
            <person name="LaButti K.M."/>
            <person name="Lechner B.E."/>
            <person name="Liimatainen K."/>
            <person name="Lipzen A."/>
            <person name="Lukacs Z."/>
            <person name="Mihaltcheva S."/>
            <person name="Morgado L.N."/>
            <person name="Niskanen T."/>
            <person name="Noordeloos M.E."/>
            <person name="Ohm R.A."/>
            <person name="Ortiz-Santana B."/>
            <person name="Ovrebo C."/>
            <person name="Racz N."/>
            <person name="Riley R."/>
            <person name="Savchenko A."/>
            <person name="Shiryaev A."/>
            <person name="Soop K."/>
            <person name="Spirin V."/>
            <person name="Szebenyi C."/>
            <person name="Tomsovsky M."/>
            <person name="Tulloss R.E."/>
            <person name="Uehling J."/>
            <person name="Grigoriev I.V."/>
            <person name="Vagvolgyi C."/>
            <person name="Papp T."/>
            <person name="Martin F.M."/>
            <person name="Miettinen O."/>
            <person name="Hibbett D.S."/>
            <person name="Nagy L.G."/>
        </authorList>
    </citation>
    <scope>NUCLEOTIDE SEQUENCE [LARGE SCALE GENOMIC DNA]</scope>
    <source>
        <strain evidence="2 3">FP101781</strain>
    </source>
</reference>
<sequence>MQSNTARPNYPRLYEPPSFNSGVQPTSSDPDDPFAHLWYHETTTSLPRSDRADVSLRAHHCDGRRERINSLSRIKCIYSDDAMYPGFWFVVNTDSRFARLPAKTGTPGSDVDATQPQWIDDSHPQLGFTPSFGGNEGSIISIIRVPDAAIPFLLVILPNGKYKLDPQIAAQWADLERDLVAIADILEEDISHLPNIHRPRLPGSFSYAGFFSSHLLAIETLSSARDAFSHLTTHLSFLLSLWRFSNLRYPFSNLLRWVKRKAPASFVALGELVRSSNVGDFRIGTRAGYLVDLFGAPSAWIPFLHIFAEAGIPLWIYAGDDPQKRTSTLRPGPIESSISDWVPKDENFILAYQKYKVKLAQGKADSSRWNFASYRSGCLIFQQLALFGFRDGDYSPGMAPAEYFAIRKDAVQRWLDMDEDHRPSACNAFSWDPSFASASVFVWELERGVWRRRMVDPLLNRAFFEIHKSPQRWWDPIRGDIELCTGFQSSAFDPNLCVFKKVPLNFGTHGPGWAPPNAPPPPVHLYSSDSQHAEHQHHLRPEHFCPPTARDIWFDARSLPSLITIVTDRLGYSPARNDAAPAAMRDSIRSPAAEQCLAALGVPSGKLAALSNAERVAIADIANTLLRVGKPLANVRRDYSLPQLPSHWDISPLAPSSCEVTLPGELTSHRFWFKDNWGSVLNRFVVGLSSKHLTEQYWVLIVDATTLLQICRAGLKERCSIARYLIQQGIPFHLAILARLTNPPAPRNVARQGLGFFSDDEPWTWCDYDAYERKVTAFLKSRRGALALRYGGVVWRLAIEAVTPRQVQYALEAPTRAALAGGQVCGVCFDHDLLSDDLEPHELDLILGAHRYQSRNPKAVHKMNPNSIATVWPPQSARSKSSWNTGEWSQTAEEWFQQRRAELRRGEPGVRPLSTKDWKSKLRHVAAKDTRAMWKGYEALAVETYLSS</sequence>
<name>A0A4Y7SZW9_COPMI</name>
<dbReference type="EMBL" id="QPFP01000042">
    <property type="protein sequence ID" value="TEB27188.1"/>
    <property type="molecule type" value="Genomic_DNA"/>
</dbReference>
<proteinExistence type="predicted"/>
<evidence type="ECO:0000256" key="1">
    <source>
        <dbReference type="SAM" id="MobiDB-lite"/>
    </source>
</evidence>